<dbReference type="GeneID" id="19113531"/>
<keyword evidence="5" id="KW-1185">Reference proteome</keyword>
<dbReference type="OrthoDB" id="185373at2759"/>
<name>M2M7T1_BAUPA</name>
<feature type="compositionally biased region" description="Polar residues" evidence="3">
    <location>
        <begin position="46"/>
        <end position="57"/>
    </location>
</feature>
<accession>M2M7T1</accession>
<feature type="region of interest" description="Disordered" evidence="3">
    <location>
        <begin position="957"/>
        <end position="976"/>
    </location>
</feature>
<dbReference type="AlphaFoldDB" id="M2M7T1"/>
<evidence type="ECO:0000256" key="1">
    <source>
        <dbReference type="ARBA" id="ARBA00022737"/>
    </source>
</evidence>
<dbReference type="EMBL" id="KB445562">
    <property type="protein sequence ID" value="EMC92386.1"/>
    <property type="molecule type" value="Genomic_DNA"/>
</dbReference>
<sequence>MLRHAPFRRLQSTIAPSSPVLATPAFYSNRQPRPPRSAHRSKGATPCSQSRVYTSASAVAATHSGSDEHSRSSSSDTARTEPRHNVTVYEDARRPAERSARAERQSIDASDGVKPLSNYGRHRHGIGEGRSESVAVARADNQVDHSRLFRRLRGADERLDHVATERKQQVERAERQRLAAAEGDDFSAALAQATVRQNDGWEQITARIRAAPSDFPHRTLSDPRVSQRQNVKLQIRRQQRQNERHPSLQGVSDHAWFNKVLYDLTKAIRARAGHDVFTERSEIVRLPEGVRAAFKGNANQAILEVMQRTGSHIQLNVEESQPGGAAETGFQSLVLRGLPDENAAALRLLPELCTAVTIDGLDPGASLAKYKLFVDQHNDTTRATTAPGAVPDSDRKPDAITDLKPSHDMLGKDHAIGYRLSPIGIAKEMDAPMRIRTIWRLPPALAGQYVSFTVSDNGNMSLAIRRPSYYSATELTDYVYALSSLPPGLVIREAQAGGNRADEHQNNAVKHRMIEVLIEIFDNPEAAASVTGEAVDVAFSFLLQQTELPALRKLIALLEDNKHYMFRTSNFDVLLSAAAKVGDAHNFRTWLTNMLNHGLQPSWRTWTSLHKLLGRRHGGWAKQPKVLEAMREYGVLNNVEAVQQVALNSIEREFHAYIRRSSETAANTDLDDFAEIFEKILHLPTNHALRTPKHISAKKYRSWLSAPTANVMIKLLLQHGRVQDAFAVVSLLDESDVRPDTYTLNTFLAASTRIRDPGFAVSVLKRFEPAFTRQHMPVTPDELTYELLFRLAWRRQHLNMLRVIWRHACCAGHVTCDMEHKMKQSLWSYLPAPGSIARRRAMKLARQQAEAQRKPIKGPQKSALVALDTPAELPEMARSAIFMGWAGKFAVGVIDGLNERNCSPIQVPHERDVAQSSAAADAEELVPEQHAAAMSSSNSTHDRAPSSGLTQRQVELLPLASQPRISPSGTFDEESARVMHRKRKDRLEEVLESDLRQTWRLRPTESLCTLLERAWQKDVWWQEHRPNLLSHTAELAINDKVATEAQKAKVLAHDLQERLEDGIVVMMEKYRVLEE</sequence>
<dbReference type="InterPro" id="IPR051222">
    <property type="entry name" value="PPR/CCM1_RNA-binding"/>
</dbReference>
<organism evidence="4 5">
    <name type="scientific">Baudoinia panamericana (strain UAMH 10762)</name>
    <name type="common">Angels' share fungus</name>
    <name type="synonym">Baudoinia compniacensis (strain UAMH 10762)</name>
    <dbReference type="NCBI Taxonomy" id="717646"/>
    <lineage>
        <taxon>Eukaryota</taxon>
        <taxon>Fungi</taxon>
        <taxon>Dikarya</taxon>
        <taxon>Ascomycota</taxon>
        <taxon>Pezizomycotina</taxon>
        <taxon>Dothideomycetes</taxon>
        <taxon>Dothideomycetidae</taxon>
        <taxon>Mycosphaerellales</taxon>
        <taxon>Teratosphaeriaceae</taxon>
        <taxon>Baudoinia</taxon>
    </lineage>
</organism>
<keyword evidence="1" id="KW-0677">Repeat</keyword>
<gene>
    <name evidence="4" type="ORF">BAUCODRAFT_38439</name>
</gene>
<dbReference type="PROSITE" id="PS51375">
    <property type="entry name" value="PPR"/>
    <property type="match status" value="1"/>
</dbReference>
<reference evidence="4 5" key="1">
    <citation type="journal article" date="2012" name="PLoS Pathog.">
        <title>Diverse lifestyles and strategies of plant pathogenesis encoded in the genomes of eighteen Dothideomycetes fungi.</title>
        <authorList>
            <person name="Ohm R.A."/>
            <person name="Feau N."/>
            <person name="Henrissat B."/>
            <person name="Schoch C.L."/>
            <person name="Horwitz B.A."/>
            <person name="Barry K.W."/>
            <person name="Condon B.J."/>
            <person name="Copeland A.C."/>
            <person name="Dhillon B."/>
            <person name="Glaser F."/>
            <person name="Hesse C.N."/>
            <person name="Kosti I."/>
            <person name="LaButti K."/>
            <person name="Lindquist E.A."/>
            <person name="Lucas S."/>
            <person name="Salamov A.A."/>
            <person name="Bradshaw R.E."/>
            <person name="Ciuffetti L."/>
            <person name="Hamelin R.C."/>
            <person name="Kema G.H.J."/>
            <person name="Lawrence C."/>
            <person name="Scott J.A."/>
            <person name="Spatafora J.W."/>
            <person name="Turgeon B.G."/>
            <person name="de Wit P.J.G.M."/>
            <person name="Zhong S."/>
            <person name="Goodwin S.B."/>
            <person name="Grigoriev I.V."/>
        </authorList>
    </citation>
    <scope>NUCLEOTIDE SEQUENCE [LARGE SCALE GENOMIC DNA]</scope>
    <source>
        <strain evidence="4 5">UAMH 10762</strain>
    </source>
</reference>
<feature type="region of interest" description="Disordered" evidence="3">
    <location>
        <begin position="16"/>
        <end position="132"/>
    </location>
</feature>
<dbReference type="HOGENOM" id="CLU_286972_0_0_1"/>
<evidence type="ECO:0000313" key="5">
    <source>
        <dbReference type="Proteomes" id="UP000011761"/>
    </source>
</evidence>
<dbReference type="PANTHER" id="PTHR47942">
    <property type="entry name" value="TETRATRICOPEPTIDE REPEAT (TPR)-LIKE SUPERFAMILY PROTEIN-RELATED"/>
    <property type="match status" value="1"/>
</dbReference>
<dbReference type="Gene3D" id="1.25.40.10">
    <property type="entry name" value="Tetratricopeptide repeat domain"/>
    <property type="match status" value="2"/>
</dbReference>
<dbReference type="STRING" id="717646.M2M7T1"/>
<protein>
    <submittedName>
        <fullName evidence="4">Uncharacterized protein</fullName>
    </submittedName>
</protein>
<evidence type="ECO:0000256" key="3">
    <source>
        <dbReference type="SAM" id="MobiDB-lite"/>
    </source>
</evidence>
<dbReference type="eggNOG" id="ENOG502S5GM">
    <property type="taxonomic scope" value="Eukaryota"/>
</dbReference>
<evidence type="ECO:0000313" key="4">
    <source>
        <dbReference type="EMBL" id="EMC92386.1"/>
    </source>
</evidence>
<dbReference type="PANTHER" id="PTHR47942:SF63">
    <property type="entry name" value="PENTATRICOPEPTIDE REPEAT-CONTAINING PROTEIN"/>
    <property type="match status" value="1"/>
</dbReference>
<dbReference type="InterPro" id="IPR002885">
    <property type="entry name" value="PPR_rpt"/>
</dbReference>
<dbReference type="Proteomes" id="UP000011761">
    <property type="component" value="Unassembled WGS sequence"/>
</dbReference>
<feature type="compositionally biased region" description="Basic and acidic residues" evidence="3">
    <location>
        <begin position="78"/>
        <end position="106"/>
    </location>
</feature>
<dbReference type="RefSeq" id="XP_007680399.1">
    <property type="nucleotide sequence ID" value="XM_007682209.1"/>
</dbReference>
<feature type="region of interest" description="Disordered" evidence="3">
    <location>
        <begin position="910"/>
        <end position="950"/>
    </location>
</feature>
<proteinExistence type="predicted"/>
<feature type="repeat" description="PPR" evidence="2">
    <location>
        <begin position="705"/>
        <end position="739"/>
    </location>
</feature>
<dbReference type="KEGG" id="bcom:BAUCODRAFT_38439"/>
<dbReference type="InterPro" id="IPR011990">
    <property type="entry name" value="TPR-like_helical_dom_sf"/>
</dbReference>
<evidence type="ECO:0000256" key="2">
    <source>
        <dbReference type="PROSITE-ProRule" id="PRU00708"/>
    </source>
</evidence>